<dbReference type="PANTHER" id="PTHR23427">
    <property type="entry name" value="SURFEIT LOCUS PROTEIN"/>
    <property type="match status" value="1"/>
</dbReference>
<feature type="transmembrane region" description="Helical" evidence="13">
    <location>
        <begin position="503"/>
        <end position="521"/>
    </location>
</feature>
<feature type="compositionally biased region" description="Basic residues" evidence="12">
    <location>
        <begin position="409"/>
        <end position="420"/>
    </location>
</feature>
<feature type="transmembrane region" description="Helical" evidence="13">
    <location>
        <begin position="153"/>
        <end position="169"/>
    </location>
</feature>
<evidence type="ECO:0000256" key="11">
    <source>
        <dbReference type="ARBA" id="ARBA00023136"/>
    </source>
</evidence>
<dbReference type="Pfam" id="PF02104">
    <property type="entry name" value="SURF1"/>
    <property type="match status" value="1"/>
</dbReference>
<evidence type="ECO:0000256" key="4">
    <source>
        <dbReference type="ARBA" id="ARBA00018268"/>
    </source>
</evidence>
<dbReference type="Proteomes" id="UP000326062">
    <property type="component" value="Chromosome 3"/>
</dbReference>
<evidence type="ECO:0000313" key="15">
    <source>
        <dbReference type="Proteomes" id="UP000326062"/>
    </source>
</evidence>
<dbReference type="InterPro" id="IPR002995">
    <property type="entry name" value="Surf4"/>
</dbReference>
<dbReference type="PANTHER" id="PTHR23427:SF2">
    <property type="entry name" value="SURFEIT LOCUS PROTEIN 1"/>
    <property type="match status" value="1"/>
</dbReference>
<gene>
    <name evidence="14" type="ORF">FD755_007689</name>
</gene>
<dbReference type="InterPro" id="IPR002994">
    <property type="entry name" value="Surf1/Shy1"/>
</dbReference>
<keyword evidence="11 13" id="KW-0472">Membrane</keyword>
<sequence>MGQEEAVSAGFLRVTKQYLPHVARLCLISTFLEDGIRMWLQWGEQRDYIDTTWSCGYWLASSFVFLNLLGQLTGCILVLSRNFVQYACFGLFGIIALQTIAYSILWDLKFLMRNLALGGGLLLLLAESRSEGKSMFAGVPTVRESSPRQYMQLGGRVLLVLMFMTLLHFDASFFSVLTPLCCGACGDAGSWNSPSYQMGHISSHSFSFHTFQPTQILQNIVGTALMILVAIGFKTKLAALTLVVWLFAINVYFNAFWTIPVYKPMHDFLKYDFFQTMSVIGGLLLVVALGPGGVAFRETPDPKNKAVLERQPRLRARLSGAPRPLVLVLDMSEMGASLGVPAHRTCGRERGAVTGSGRWGSRGPPWGSRTPPPPRSHLAGAGLQPQARVLAQKGAHVGRQLFHGSARGAGRRPSRGRATSRKQTPPGPGSERAGRWRRRCCGWGCARRVGELSRPLASPQTPASVVWRSVLGIAPRAWLAWRPRRCGSSSAEATATKSEDESFLRWFLLLIPVTAFGLGTWQVQRRKWKLQLIAELESRVMAEPIPLPADPMELKNLEYRPVKVRGHFDHSKELYMMPRTMVDPAREAREAGRLSSAAESGAYVVTPFHCTELGITILVNRGFVPRRKVNPDTRHKGQIEGEVDLVGMVRLTETRKPFVPENNPERNHWHYRDLEAMARLTGAEPIFIDADFKSTVPGGPIGGQTRVSLRNEHLQYIITWYGLCAATSYLWCKKFLSRTPGV</sequence>
<dbReference type="InterPro" id="IPR045214">
    <property type="entry name" value="Surf1/Surf4"/>
</dbReference>
<dbReference type="Pfam" id="PF02077">
    <property type="entry name" value="SURF4"/>
    <property type="match status" value="2"/>
</dbReference>
<comment type="caution">
    <text evidence="14">The sequence shown here is derived from an EMBL/GenBank/DDBJ whole genome shotgun (WGS) entry which is preliminary data.</text>
</comment>
<evidence type="ECO:0000256" key="6">
    <source>
        <dbReference type="ARBA" id="ARBA00022448"/>
    </source>
</evidence>
<feature type="region of interest" description="Disordered" evidence="12">
    <location>
        <begin position="401"/>
        <end position="435"/>
    </location>
</feature>
<feature type="transmembrane region" description="Helical" evidence="13">
    <location>
        <begin position="240"/>
        <end position="262"/>
    </location>
</feature>
<keyword evidence="9" id="KW-0653">Protein transport</keyword>
<keyword evidence="10 13" id="KW-1133">Transmembrane helix</keyword>
<evidence type="ECO:0000256" key="10">
    <source>
        <dbReference type="ARBA" id="ARBA00022989"/>
    </source>
</evidence>
<comment type="similarity">
    <text evidence="3">Belongs to the SURF1 family.</text>
</comment>
<comment type="subcellular location">
    <subcellularLocation>
        <location evidence="1">Endoplasmic reticulum membrane</location>
        <topology evidence="1">Multi-pass membrane protein</topology>
    </subcellularLocation>
</comment>
<comment type="similarity">
    <text evidence="2">Belongs to the SURF4 family.</text>
</comment>
<dbReference type="AlphaFoldDB" id="A0A5J5MHS5"/>
<keyword evidence="7 13" id="KW-0812">Transmembrane</keyword>
<keyword evidence="6" id="KW-0813">Transport</keyword>
<evidence type="ECO:0000313" key="14">
    <source>
        <dbReference type="EMBL" id="KAB0379905.1"/>
    </source>
</evidence>
<evidence type="ECO:0000256" key="9">
    <source>
        <dbReference type="ARBA" id="ARBA00022927"/>
    </source>
</evidence>
<feature type="region of interest" description="Disordered" evidence="12">
    <location>
        <begin position="347"/>
        <end position="380"/>
    </location>
</feature>
<dbReference type="PROSITE" id="PS01339">
    <property type="entry name" value="SURF4"/>
    <property type="match status" value="1"/>
</dbReference>
<dbReference type="GO" id="GO:0015031">
    <property type="term" value="P:protein transport"/>
    <property type="evidence" value="ECO:0007669"/>
    <property type="project" value="UniProtKB-KW"/>
</dbReference>
<name>A0A5J5MHS5_MUNRE</name>
<dbReference type="PROSITE" id="PS50895">
    <property type="entry name" value="SURF1"/>
    <property type="match status" value="1"/>
</dbReference>
<dbReference type="GO" id="GO:0000139">
    <property type="term" value="C:Golgi membrane"/>
    <property type="evidence" value="ECO:0007669"/>
    <property type="project" value="UniProtKB-SubCell"/>
</dbReference>
<accession>A0A5J5MHS5</accession>
<evidence type="ECO:0000256" key="3">
    <source>
        <dbReference type="ARBA" id="ARBA00007165"/>
    </source>
</evidence>
<keyword evidence="8" id="KW-0256">Endoplasmic reticulum</keyword>
<dbReference type="GO" id="GO:0007030">
    <property type="term" value="P:Golgi organization"/>
    <property type="evidence" value="ECO:0007669"/>
    <property type="project" value="TreeGrafter"/>
</dbReference>
<evidence type="ECO:0000256" key="12">
    <source>
        <dbReference type="SAM" id="MobiDB-lite"/>
    </source>
</evidence>
<proteinExistence type="inferred from homology"/>
<evidence type="ECO:0000256" key="7">
    <source>
        <dbReference type="ARBA" id="ARBA00022692"/>
    </source>
</evidence>
<protein>
    <recommendedName>
        <fullName evidence="4">Surfeit locus protein 1</fullName>
    </recommendedName>
    <alternativeName>
        <fullName evidence="5">Surfeit locus protein 4</fullName>
    </alternativeName>
</protein>
<evidence type="ECO:0000256" key="2">
    <source>
        <dbReference type="ARBA" id="ARBA00006945"/>
    </source>
</evidence>
<feature type="transmembrane region" description="Helical" evidence="13">
    <location>
        <begin position="86"/>
        <end position="104"/>
    </location>
</feature>
<evidence type="ECO:0000256" key="1">
    <source>
        <dbReference type="ARBA" id="ARBA00004477"/>
    </source>
</evidence>
<organism evidence="14 15">
    <name type="scientific">Muntiacus reevesi</name>
    <name type="common">Reeves' muntjac</name>
    <name type="synonym">Cervus reevesi</name>
    <dbReference type="NCBI Taxonomy" id="9886"/>
    <lineage>
        <taxon>Eukaryota</taxon>
        <taxon>Metazoa</taxon>
        <taxon>Chordata</taxon>
        <taxon>Craniata</taxon>
        <taxon>Vertebrata</taxon>
        <taxon>Euteleostomi</taxon>
        <taxon>Mammalia</taxon>
        <taxon>Eutheria</taxon>
        <taxon>Laurasiatheria</taxon>
        <taxon>Artiodactyla</taxon>
        <taxon>Ruminantia</taxon>
        <taxon>Pecora</taxon>
        <taxon>Cervidae</taxon>
        <taxon>Muntiacinae</taxon>
        <taxon>Muntiacus</taxon>
    </lineage>
</organism>
<reference evidence="14 15" key="1">
    <citation type="submission" date="2019-06" db="EMBL/GenBank/DDBJ databases">
        <title>Discovery of a novel chromosome fission-fusion reversal in muntjac.</title>
        <authorList>
            <person name="Mudd A.B."/>
            <person name="Bredeson J.V."/>
            <person name="Baum R."/>
            <person name="Hockemeyer D."/>
            <person name="Rokhsar D.S."/>
        </authorList>
    </citation>
    <scope>NUCLEOTIDE SEQUENCE [LARGE SCALE GENOMIC DNA]</scope>
    <source>
        <strain evidence="14">UCam_UCB_Mr</strain>
        <tissue evidence="14">Fibroblast cell line</tissue>
    </source>
</reference>
<dbReference type="EMBL" id="VCEB01000003">
    <property type="protein sequence ID" value="KAB0379905.1"/>
    <property type="molecule type" value="Genomic_DNA"/>
</dbReference>
<dbReference type="CDD" id="cd06662">
    <property type="entry name" value="SURF1"/>
    <property type="match status" value="1"/>
</dbReference>
<dbReference type="GO" id="GO:0033116">
    <property type="term" value="C:endoplasmic reticulum-Golgi intermediate compartment membrane"/>
    <property type="evidence" value="ECO:0007669"/>
    <property type="project" value="UniProtKB-SubCell"/>
</dbReference>
<feature type="transmembrane region" description="Helical" evidence="13">
    <location>
        <begin position="274"/>
        <end position="296"/>
    </location>
</feature>
<dbReference type="GO" id="GO:0005789">
    <property type="term" value="C:endoplasmic reticulum membrane"/>
    <property type="evidence" value="ECO:0007669"/>
    <property type="project" value="UniProtKB-SubCell"/>
</dbReference>
<feature type="transmembrane region" description="Helical" evidence="13">
    <location>
        <begin position="216"/>
        <end position="233"/>
    </location>
</feature>
<evidence type="ECO:0000256" key="5">
    <source>
        <dbReference type="ARBA" id="ARBA00018454"/>
    </source>
</evidence>
<feature type="transmembrane region" description="Helical" evidence="13">
    <location>
        <begin position="57"/>
        <end position="79"/>
    </location>
</feature>
<evidence type="ECO:0000256" key="8">
    <source>
        <dbReference type="ARBA" id="ARBA00022824"/>
    </source>
</evidence>
<evidence type="ECO:0000256" key="13">
    <source>
        <dbReference type="SAM" id="Phobius"/>
    </source>
</evidence>
<keyword evidence="15" id="KW-1185">Reference proteome</keyword>